<keyword evidence="2" id="KW-0496">Mitochondrion</keyword>
<gene>
    <name evidence="2" type="primary">nadh1</name>
</gene>
<keyword evidence="1" id="KW-0472">Membrane</keyword>
<geneLocation type="mitochondrion" evidence="2"/>
<feature type="transmembrane region" description="Helical" evidence="1">
    <location>
        <begin position="6"/>
        <end position="30"/>
    </location>
</feature>
<sequence length="31" mass="3557">MFYLDLFFSSICILLLLICVLVGVAFLTLFE</sequence>
<organism evidence="2">
    <name type="scientific">Deronectes costipennis</name>
    <dbReference type="NCBI Taxonomy" id="158748"/>
    <lineage>
        <taxon>Eukaryota</taxon>
        <taxon>Metazoa</taxon>
        <taxon>Ecdysozoa</taxon>
        <taxon>Arthropoda</taxon>
        <taxon>Hexapoda</taxon>
        <taxon>Insecta</taxon>
        <taxon>Pterygota</taxon>
        <taxon>Neoptera</taxon>
        <taxon>Endopterygota</taxon>
        <taxon>Coleoptera</taxon>
        <taxon>Adephaga</taxon>
        <taxon>Dytiscoidea</taxon>
        <taxon>Dytiscidae</taxon>
        <taxon>Hydroporinae</taxon>
        <taxon>Hydroporini</taxon>
        <taxon>Deronectes</taxon>
    </lineage>
</organism>
<keyword evidence="1" id="KW-1133">Transmembrane helix</keyword>
<evidence type="ECO:0000256" key="1">
    <source>
        <dbReference type="SAM" id="Phobius"/>
    </source>
</evidence>
<accession>K7ZUK3</accession>
<proteinExistence type="predicted"/>
<reference evidence="2" key="1">
    <citation type="submission" date="2011-11" db="EMBL/GenBank/DDBJ databases">
        <title>Geographic location and phylogeny are the main determinants of the size of the geographical range in aquatic beetles.</title>
        <authorList>
            <person name="Abellan P."/>
            <person name="Ribera I."/>
        </authorList>
    </citation>
    <scope>NUCLEOTIDE SEQUENCE</scope>
</reference>
<name>K7ZUK3_9DYTI</name>
<dbReference type="AlphaFoldDB" id="K7ZUK3"/>
<dbReference type="EMBL" id="HE613697">
    <property type="protein sequence ID" value="CCE67184.1"/>
    <property type="molecule type" value="Genomic_DNA"/>
</dbReference>
<feature type="non-terminal residue" evidence="2">
    <location>
        <position position="31"/>
    </location>
</feature>
<evidence type="ECO:0000313" key="2">
    <source>
        <dbReference type="EMBL" id="CCE67184.1"/>
    </source>
</evidence>
<protein>
    <submittedName>
        <fullName evidence="2">Nadh dehydrogenase subunit 1</fullName>
    </submittedName>
</protein>
<keyword evidence="1" id="KW-0812">Transmembrane</keyword>